<accession>A0ACB8F0Q1</accession>
<sequence>MADKGGTTDGPLAGEPDEGTGRVPDKDKMPHNPDLGDEEKDVLIPDQHDPHLGAAQSTNREESMGSPNTWAPSWRPCWGAKAAGRRESTWLTQPIDQDIYSEWDPAAQTLQRKFDDPFEEEKTRPGCGRSGKGPNP</sequence>
<name>A0ACB8F0Q1_9SAUR</name>
<protein>
    <submittedName>
        <fullName evidence="1">Uncharacterized protein</fullName>
    </submittedName>
</protein>
<organism evidence="1 2">
    <name type="scientific">Sphaerodactylus townsendi</name>
    <dbReference type="NCBI Taxonomy" id="933632"/>
    <lineage>
        <taxon>Eukaryota</taxon>
        <taxon>Metazoa</taxon>
        <taxon>Chordata</taxon>
        <taxon>Craniata</taxon>
        <taxon>Vertebrata</taxon>
        <taxon>Euteleostomi</taxon>
        <taxon>Lepidosauria</taxon>
        <taxon>Squamata</taxon>
        <taxon>Bifurcata</taxon>
        <taxon>Gekkota</taxon>
        <taxon>Sphaerodactylidae</taxon>
        <taxon>Sphaerodactylus</taxon>
    </lineage>
</organism>
<dbReference type="Proteomes" id="UP000827872">
    <property type="component" value="Linkage Group LG12"/>
</dbReference>
<evidence type="ECO:0000313" key="2">
    <source>
        <dbReference type="Proteomes" id="UP000827872"/>
    </source>
</evidence>
<evidence type="ECO:0000313" key="1">
    <source>
        <dbReference type="EMBL" id="KAH7998660.1"/>
    </source>
</evidence>
<keyword evidence="2" id="KW-1185">Reference proteome</keyword>
<reference evidence="1" key="1">
    <citation type="submission" date="2021-08" db="EMBL/GenBank/DDBJ databases">
        <title>The first chromosome-level gecko genome reveals the dynamic sex chromosomes of Neotropical dwarf geckos (Sphaerodactylidae: Sphaerodactylus).</title>
        <authorList>
            <person name="Pinto B.J."/>
            <person name="Keating S.E."/>
            <person name="Gamble T."/>
        </authorList>
    </citation>
    <scope>NUCLEOTIDE SEQUENCE</scope>
    <source>
        <strain evidence="1">TG3544</strain>
    </source>
</reference>
<gene>
    <name evidence="1" type="ORF">K3G42_018788</name>
</gene>
<dbReference type="EMBL" id="CM037625">
    <property type="protein sequence ID" value="KAH7998660.1"/>
    <property type="molecule type" value="Genomic_DNA"/>
</dbReference>
<comment type="caution">
    <text evidence="1">The sequence shown here is derived from an EMBL/GenBank/DDBJ whole genome shotgun (WGS) entry which is preliminary data.</text>
</comment>
<proteinExistence type="predicted"/>